<keyword evidence="9" id="KW-1185">Reference proteome</keyword>
<evidence type="ECO:0000256" key="5">
    <source>
        <dbReference type="ARBA" id="ARBA00023004"/>
    </source>
</evidence>
<dbReference type="Proteomes" id="UP000695022">
    <property type="component" value="Unplaced"/>
</dbReference>
<dbReference type="PANTHER" id="PTHR24289">
    <property type="entry name" value="STEROID 17-ALPHA-HYDROXYLASE/17,20 LYASE"/>
    <property type="match status" value="1"/>
</dbReference>
<evidence type="ECO:0000256" key="4">
    <source>
        <dbReference type="ARBA" id="ARBA00023002"/>
    </source>
</evidence>
<feature type="transmembrane region" description="Helical" evidence="8">
    <location>
        <begin position="12"/>
        <end position="35"/>
    </location>
</feature>
<dbReference type="RefSeq" id="XP_014667389.1">
    <property type="nucleotide sequence ID" value="XM_014811903.1"/>
</dbReference>
<keyword evidence="8" id="KW-0472">Membrane</keyword>
<dbReference type="PANTHER" id="PTHR24289:SF20">
    <property type="entry name" value="STEROID 17-ALPHA-HYDROXYLASE_17,20 LYASE"/>
    <property type="match status" value="1"/>
</dbReference>
<keyword evidence="6 7" id="KW-0503">Monooxygenase</keyword>
<protein>
    <submittedName>
        <fullName evidence="10 11">Steroid 17-alpha-hydroxylase/17,20 lyase-like</fullName>
    </submittedName>
</protein>
<dbReference type="InterPro" id="IPR036396">
    <property type="entry name" value="Cyt_P450_sf"/>
</dbReference>
<evidence type="ECO:0000256" key="6">
    <source>
        <dbReference type="ARBA" id="ARBA00023033"/>
    </source>
</evidence>
<dbReference type="InterPro" id="IPR017972">
    <property type="entry name" value="Cyt_P450_CS"/>
</dbReference>
<dbReference type="InterPro" id="IPR002401">
    <property type="entry name" value="Cyt_P450_E_grp-I"/>
</dbReference>
<dbReference type="RefSeq" id="XP_014667388.1">
    <property type="nucleotide sequence ID" value="XM_014811902.1"/>
</dbReference>
<accession>A0ABM1E5B7</accession>
<evidence type="ECO:0000313" key="9">
    <source>
        <dbReference type="Proteomes" id="UP000695022"/>
    </source>
</evidence>
<evidence type="ECO:0000313" key="11">
    <source>
        <dbReference type="RefSeq" id="XP_014667389.1"/>
    </source>
</evidence>
<organism evidence="9 10">
    <name type="scientific">Priapulus caudatus</name>
    <name type="common">Priapulid worm</name>
    <dbReference type="NCBI Taxonomy" id="37621"/>
    <lineage>
        <taxon>Eukaryota</taxon>
        <taxon>Metazoa</taxon>
        <taxon>Ecdysozoa</taxon>
        <taxon>Scalidophora</taxon>
        <taxon>Priapulida</taxon>
        <taxon>Priapulimorpha</taxon>
        <taxon>Priapulimorphida</taxon>
        <taxon>Priapulidae</taxon>
        <taxon>Priapulus</taxon>
    </lineage>
</organism>
<dbReference type="PRINTS" id="PR00463">
    <property type="entry name" value="EP450I"/>
</dbReference>
<comment type="similarity">
    <text evidence="1 7">Belongs to the cytochrome P450 family.</text>
</comment>
<keyword evidence="3 7" id="KW-0479">Metal-binding</keyword>
<keyword evidence="8" id="KW-0812">Transmembrane</keyword>
<keyword evidence="2 7" id="KW-0349">Heme</keyword>
<dbReference type="InterPro" id="IPR001128">
    <property type="entry name" value="Cyt_P450"/>
</dbReference>
<sequence length="503" mass="58060">MLQEGKLVRWLLLFLGDWRVLLTLFTATVILYFMMRKTYRLPPGPMRLPIIGNLHQTYYYSPLYKYCHELASTYGPVIRLNFGLVPCIIINRMDNAIEALVTKQNDFAGRSKSWTAETFSEGYKDIAGGLFNPTWQLQRKLAHSAFRHFASKDVLVQRIHGSFNDVSQVLDKIDEPFDPRSYVYNCVYNIIYAMTYGKSFSIDDPDFTKMISSANELNDIVGGGFAPDYISALKYFPRTTSQKRFMELCDELIKRGREEYQHHKDTFTRNDIRDLCDDLILAHQDMPDEERDILTETHIVQTLLDIFGAGTDTTSMTLLWTIKFMMAYTEIQKKGQEEIDNVIGQDRLVNFHDKQNLPYCDAILHEVMRHRLPAPIALPHCATIDTTVGGYDVPKDTMVMFNLYGLHHDPAYWTEPERFDPTRFLDEHGSIRPKMPSFLPFSAGRRVCVGESIAKIDLFVLFACFLQRYSWNEPPGEVTDVEPKISASGMDIKPFRVVIKNRL</sequence>
<dbReference type="SUPFAM" id="SSF48264">
    <property type="entry name" value="Cytochrome P450"/>
    <property type="match status" value="1"/>
</dbReference>
<name>A0ABM1E5B7_PRICU</name>
<dbReference type="Pfam" id="PF00067">
    <property type="entry name" value="p450"/>
    <property type="match status" value="1"/>
</dbReference>
<evidence type="ECO:0000256" key="8">
    <source>
        <dbReference type="SAM" id="Phobius"/>
    </source>
</evidence>
<reference evidence="10 11" key="1">
    <citation type="submission" date="2025-05" db="UniProtKB">
        <authorList>
            <consortium name="RefSeq"/>
        </authorList>
    </citation>
    <scope>IDENTIFICATION</scope>
</reference>
<dbReference type="Gene3D" id="1.10.630.10">
    <property type="entry name" value="Cytochrome P450"/>
    <property type="match status" value="1"/>
</dbReference>
<evidence type="ECO:0000256" key="7">
    <source>
        <dbReference type="RuleBase" id="RU000461"/>
    </source>
</evidence>
<dbReference type="GeneID" id="106808964"/>
<evidence type="ECO:0000256" key="2">
    <source>
        <dbReference type="ARBA" id="ARBA00022617"/>
    </source>
</evidence>
<evidence type="ECO:0000313" key="10">
    <source>
        <dbReference type="RefSeq" id="XP_014667388.1"/>
    </source>
</evidence>
<keyword evidence="5 7" id="KW-0408">Iron</keyword>
<evidence type="ECO:0000256" key="1">
    <source>
        <dbReference type="ARBA" id="ARBA00010617"/>
    </source>
</evidence>
<keyword evidence="4 7" id="KW-0560">Oxidoreductase</keyword>
<dbReference type="PROSITE" id="PS00086">
    <property type="entry name" value="CYTOCHROME_P450"/>
    <property type="match status" value="1"/>
</dbReference>
<gene>
    <name evidence="10 11" type="primary">LOC106808964</name>
</gene>
<dbReference type="PRINTS" id="PR00385">
    <property type="entry name" value="P450"/>
</dbReference>
<keyword evidence="8" id="KW-1133">Transmembrane helix</keyword>
<evidence type="ECO:0000256" key="3">
    <source>
        <dbReference type="ARBA" id="ARBA00022723"/>
    </source>
</evidence>
<proteinExistence type="inferred from homology"/>